<evidence type="ECO:0000256" key="1">
    <source>
        <dbReference type="ARBA" id="ARBA00022833"/>
    </source>
</evidence>
<organism evidence="4 5">
    <name type="scientific">Embleya scabrispora</name>
    <dbReference type="NCBI Taxonomy" id="159449"/>
    <lineage>
        <taxon>Bacteria</taxon>
        <taxon>Bacillati</taxon>
        <taxon>Actinomycetota</taxon>
        <taxon>Actinomycetes</taxon>
        <taxon>Kitasatosporales</taxon>
        <taxon>Streptomycetaceae</taxon>
        <taxon>Embleya</taxon>
    </lineage>
</organism>
<dbReference type="GO" id="GO:0016811">
    <property type="term" value="F:hydrolase activity, acting on carbon-nitrogen (but not peptide) bonds, in linear amides"/>
    <property type="evidence" value="ECO:0007669"/>
    <property type="project" value="TreeGrafter"/>
</dbReference>
<keyword evidence="3" id="KW-1133">Transmembrane helix</keyword>
<dbReference type="SUPFAM" id="SSF102588">
    <property type="entry name" value="LmbE-like"/>
    <property type="match status" value="1"/>
</dbReference>
<keyword evidence="3" id="KW-0472">Membrane</keyword>
<feature type="region of interest" description="Disordered" evidence="2">
    <location>
        <begin position="1"/>
        <end position="39"/>
    </location>
</feature>
<sequence>MHDRSACVRRTLTDARARHSEKGRQFSQMGTNSDSRPSVSRRAVLASGCGLVAVVGIGGAVALLDDDDSPTQPKPAQVPPSAERVLNVVAHHDDDLLFLSPELLENLRAGATVRTVYFMASDYSNYPKFMQDREVGLRRVYADTLGMKLGQWKAQPYEKGGVQATLWTLGDRVSILETRIPDGYMKTPLGAKRMWGLYSENMQIKTRPGETFPVQEFNRDALVAFLRGVRDEIKPDRVNTLDPFADLGGSPDPAGGFHQDHVAVARMVMYALEQDVPPSPVHYFRDYTIEQSPPNLSPERARAKAKAFKTYTEYDPDAKRSKVYGPWLRKTYEVDGAWRGDLLVPLPAPDRIEKVAGRPYVGSSYRIVNRANRLELVVRNEANAPLSVSPAPSAAGGVFKLLGIRYGWGIMPKGSSLIVGMPESDKHPEHVPRLVERSLDGAQALRAHGDVAGGFELLFAHSGMALTAPRQPGGDVTQAPSDKSPAQKWDFIPV</sequence>
<evidence type="ECO:0000256" key="2">
    <source>
        <dbReference type="SAM" id="MobiDB-lite"/>
    </source>
</evidence>
<dbReference type="GO" id="GO:0016137">
    <property type="term" value="P:glycoside metabolic process"/>
    <property type="evidence" value="ECO:0007669"/>
    <property type="project" value="UniProtKB-ARBA"/>
</dbReference>
<dbReference type="Pfam" id="PF02585">
    <property type="entry name" value="PIG-L"/>
    <property type="match status" value="1"/>
</dbReference>
<protein>
    <recommendedName>
        <fullName evidence="6">PIG-L family deacetylase</fullName>
    </recommendedName>
</protein>
<dbReference type="Proteomes" id="UP000190037">
    <property type="component" value="Unassembled WGS sequence"/>
</dbReference>
<keyword evidence="1" id="KW-0862">Zinc</keyword>
<feature type="compositionally biased region" description="Basic and acidic residues" evidence="2">
    <location>
        <begin position="1"/>
        <end position="24"/>
    </location>
</feature>
<evidence type="ECO:0000313" key="5">
    <source>
        <dbReference type="Proteomes" id="UP000190037"/>
    </source>
</evidence>
<proteinExistence type="predicted"/>
<reference evidence="4 5" key="1">
    <citation type="submission" date="2017-03" db="EMBL/GenBank/DDBJ databases">
        <title>Draft genome sequence of Streptomyces scabrisporus NF3, endophyte isolated from Amphipterygium adstringens.</title>
        <authorList>
            <person name="Vazquez M."/>
            <person name="Ceapa C.D."/>
            <person name="Rodriguez Luna D."/>
            <person name="Sanchez Esquivel S."/>
        </authorList>
    </citation>
    <scope>NUCLEOTIDE SEQUENCE [LARGE SCALE GENOMIC DNA]</scope>
    <source>
        <strain evidence="4 5">NF3</strain>
    </source>
</reference>
<comment type="caution">
    <text evidence="4">The sequence shown here is derived from an EMBL/GenBank/DDBJ whole genome shotgun (WGS) entry which is preliminary data.</text>
</comment>
<dbReference type="InterPro" id="IPR003737">
    <property type="entry name" value="GlcNAc_PI_deacetylase-related"/>
</dbReference>
<dbReference type="EMBL" id="MWQN01000001">
    <property type="protein sequence ID" value="OPC81742.1"/>
    <property type="molecule type" value="Genomic_DNA"/>
</dbReference>
<feature type="compositionally biased region" description="Polar residues" evidence="2">
    <location>
        <begin position="25"/>
        <end position="38"/>
    </location>
</feature>
<evidence type="ECO:0000256" key="3">
    <source>
        <dbReference type="SAM" id="Phobius"/>
    </source>
</evidence>
<keyword evidence="3" id="KW-0812">Transmembrane</keyword>
<dbReference type="PANTHER" id="PTHR12993:SF11">
    <property type="entry name" value="N-ACETYLGLUCOSAMINYL-PHOSPHATIDYLINOSITOL DE-N-ACETYLASE"/>
    <property type="match status" value="1"/>
</dbReference>
<name>A0A1T3NYH1_9ACTN</name>
<gene>
    <name evidence="4" type="ORF">B4N89_13050</name>
</gene>
<evidence type="ECO:0008006" key="6">
    <source>
        <dbReference type="Google" id="ProtNLM"/>
    </source>
</evidence>
<dbReference type="InterPro" id="IPR024078">
    <property type="entry name" value="LmbE-like_dom_sf"/>
</dbReference>
<dbReference type="STRING" id="159449.B4N89_13050"/>
<dbReference type="PANTHER" id="PTHR12993">
    <property type="entry name" value="N-ACETYLGLUCOSAMINYL-PHOSPHATIDYLINOSITOL DE-N-ACETYLASE-RELATED"/>
    <property type="match status" value="1"/>
</dbReference>
<accession>A0A1T3NYH1</accession>
<dbReference type="AlphaFoldDB" id="A0A1T3NYH1"/>
<dbReference type="CDD" id="cd00161">
    <property type="entry name" value="beta-trefoil_Ricin-like"/>
    <property type="match status" value="1"/>
</dbReference>
<keyword evidence="5" id="KW-1185">Reference proteome</keyword>
<feature type="transmembrane region" description="Helical" evidence="3">
    <location>
        <begin position="43"/>
        <end position="64"/>
    </location>
</feature>
<dbReference type="Gene3D" id="3.40.50.10320">
    <property type="entry name" value="LmbE-like"/>
    <property type="match status" value="1"/>
</dbReference>
<evidence type="ECO:0000313" key="4">
    <source>
        <dbReference type="EMBL" id="OPC81742.1"/>
    </source>
</evidence>